<feature type="transmembrane region" description="Helical" evidence="1">
    <location>
        <begin position="12"/>
        <end position="30"/>
    </location>
</feature>
<dbReference type="EMBL" id="VSSQ01104439">
    <property type="protein sequence ID" value="MPN44926.1"/>
    <property type="molecule type" value="Genomic_DNA"/>
</dbReference>
<name>A0A645I249_9ZZZZ</name>
<accession>A0A645I249</accession>
<evidence type="ECO:0000256" key="1">
    <source>
        <dbReference type="SAM" id="Phobius"/>
    </source>
</evidence>
<keyword evidence="1" id="KW-1133">Transmembrane helix</keyword>
<proteinExistence type="predicted"/>
<comment type="caution">
    <text evidence="2">The sequence shown here is derived from an EMBL/GenBank/DDBJ whole genome shotgun (WGS) entry which is preliminary data.</text>
</comment>
<protein>
    <submittedName>
        <fullName evidence="2">Uncharacterized protein</fullName>
    </submittedName>
</protein>
<keyword evidence="1" id="KW-0472">Membrane</keyword>
<organism evidence="2">
    <name type="scientific">bioreactor metagenome</name>
    <dbReference type="NCBI Taxonomy" id="1076179"/>
    <lineage>
        <taxon>unclassified sequences</taxon>
        <taxon>metagenomes</taxon>
        <taxon>ecological metagenomes</taxon>
    </lineage>
</organism>
<gene>
    <name evidence="2" type="ORF">SDC9_192493</name>
</gene>
<sequence>MVADKQKSFKFIIIMSIICSVLTGINYIAFKVPIMGIAFIITTIGSIFNFVAYKIDLKKSRNDKL</sequence>
<feature type="transmembrane region" description="Helical" evidence="1">
    <location>
        <begin position="36"/>
        <end position="55"/>
    </location>
</feature>
<dbReference type="AlphaFoldDB" id="A0A645I249"/>
<keyword evidence="1" id="KW-0812">Transmembrane</keyword>
<evidence type="ECO:0000313" key="2">
    <source>
        <dbReference type="EMBL" id="MPN44926.1"/>
    </source>
</evidence>
<reference evidence="2" key="1">
    <citation type="submission" date="2019-08" db="EMBL/GenBank/DDBJ databases">
        <authorList>
            <person name="Kucharzyk K."/>
            <person name="Murdoch R.W."/>
            <person name="Higgins S."/>
            <person name="Loffler F."/>
        </authorList>
    </citation>
    <scope>NUCLEOTIDE SEQUENCE</scope>
</reference>